<organism evidence="1 2">
    <name type="scientific">Intoshia linei</name>
    <dbReference type="NCBI Taxonomy" id="1819745"/>
    <lineage>
        <taxon>Eukaryota</taxon>
        <taxon>Metazoa</taxon>
        <taxon>Spiralia</taxon>
        <taxon>Lophotrochozoa</taxon>
        <taxon>Mesozoa</taxon>
        <taxon>Orthonectida</taxon>
        <taxon>Rhopaluridae</taxon>
        <taxon>Intoshia</taxon>
    </lineage>
</organism>
<name>A0A177B517_9BILA</name>
<dbReference type="EMBL" id="LWCA01000319">
    <property type="protein sequence ID" value="OAF69210.1"/>
    <property type="molecule type" value="Genomic_DNA"/>
</dbReference>
<gene>
    <name evidence="1" type="ORF">A3Q56_03053</name>
</gene>
<evidence type="ECO:0000313" key="1">
    <source>
        <dbReference type="EMBL" id="OAF69210.1"/>
    </source>
</evidence>
<dbReference type="InterPro" id="IPR044925">
    <property type="entry name" value="His-Me_finger_sf"/>
</dbReference>
<reference evidence="1 2" key="1">
    <citation type="submission" date="2016-04" db="EMBL/GenBank/DDBJ databases">
        <title>The genome of Intoshia linei affirms orthonectids as highly simplified spiralians.</title>
        <authorList>
            <person name="Mikhailov K.V."/>
            <person name="Slusarev G.S."/>
            <person name="Nikitin M.A."/>
            <person name="Logacheva M.D."/>
            <person name="Penin A."/>
            <person name="Aleoshin V."/>
            <person name="Panchin Y.V."/>
        </authorList>
    </citation>
    <scope>NUCLEOTIDE SEQUENCE [LARGE SCALE GENOMIC DNA]</scope>
    <source>
        <strain evidence="1">Intl2013</strain>
        <tissue evidence="1">Whole animal</tissue>
    </source>
</reference>
<dbReference type="SUPFAM" id="SSF54060">
    <property type="entry name" value="His-Me finger endonucleases"/>
    <property type="match status" value="1"/>
</dbReference>
<dbReference type="Gene3D" id="3.40.570.10">
    <property type="entry name" value="Extracellular Endonuclease, subunit A"/>
    <property type="match status" value="1"/>
</dbReference>
<dbReference type="AlphaFoldDB" id="A0A177B517"/>
<sequence>MGTTQHNTQAQKKFTQYSTQYSIVAVNKENDIYTANVVVPNEKINLKKKLTDFVVPIEMIEKLTGFVFLPKLKQLNLKNLYTDNIRKCKLPLTWQEM</sequence>
<evidence type="ECO:0000313" key="2">
    <source>
        <dbReference type="Proteomes" id="UP000078046"/>
    </source>
</evidence>
<dbReference type="InterPro" id="IPR044929">
    <property type="entry name" value="DNA/RNA_non-sp_Endonuclease_sf"/>
</dbReference>
<keyword evidence="2" id="KW-1185">Reference proteome</keyword>
<dbReference type="Proteomes" id="UP000078046">
    <property type="component" value="Unassembled WGS sequence"/>
</dbReference>
<accession>A0A177B517</accession>
<protein>
    <submittedName>
        <fullName evidence="1">Uncharacterized protein</fullName>
    </submittedName>
</protein>
<comment type="caution">
    <text evidence="1">The sequence shown here is derived from an EMBL/GenBank/DDBJ whole genome shotgun (WGS) entry which is preliminary data.</text>
</comment>
<proteinExistence type="predicted"/>
<dbReference type="OrthoDB" id="5418055at2759"/>